<keyword evidence="4" id="KW-1133">Transmembrane helix</keyword>
<evidence type="ECO:0000256" key="4">
    <source>
        <dbReference type="SAM" id="Phobius"/>
    </source>
</evidence>
<proteinExistence type="predicted"/>
<dbReference type="AlphaFoldDB" id="A0A2T1GMT3"/>
<evidence type="ECO:0000313" key="6">
    <source>
        <dbReference type="Proteomes" id="UP000238937"/>
    </source>
</evidence>
<dbReference type="OrthoDB" id="9814760at2"/>
<dbReference type="GO" id="GO:0003847">
    <property type="term" value="F:1-alkyl-2-acetylglycerophosphocholine esterase activity"/>
    <property type="evidence" value="ECO:0007669"/>
    <property type="project" value="TreeGrafter"/>
</dbReference>
<dbReference type="Gene3D" id="3.40.50.1820">
    <property type="entry name" value="alpha/beta hydrolase"/>
    <property type="match status" value="1"/>
</dbReference>
<keyword evidence="3" id="KW-0443">Lipid metabolism</keyword>
<keyword evidence="4" id="KW-0472">Membrane</keyword>
<keyword evidence="4" id="KW-0812">Transmembrane</keyword>
<keyword evidence="6" id="KW-1185">Reference proteome</keyword>
<dbReference type="PANTHER" id="PTHR10272:SF0">
    <property type="entry name" value="PLATELET-ACTIVATING FACTOR ACETYLHYDROLASE"/>
    <property type="match status" value="1"/>
</dbReference>
<dbReference type="EMBL" id="PVWO01000011">
    <property type="protein sequence ID" value="PSB59201.1"/>
    <property type="molecule type" value="Genomic_DNA"/>
</dbReference>
<dbReference type="GO" id="GO:0016042">
    <property type="term" value="P:lipid catabolic process"/>
    <property type="evidence" value="ECO:0007669"/>
    <property type="project" value="UniProtKB-KW"/>
</dbReference>
<feature type="transmembrane region" description="Helical" evidence="4">
    <location>
        <begin position="60"/>
        <end position="83"/>
    </location>
</feature>
<feature type="transmembrane region" description="Helical" evidence="4">
    <location>
        <begin position="7"/>
        <end position="25"/>
    </location>
</feature>
<feature type="transmembrane region" description="Helical" evidence="4">
    <location>
        <begin position="31"/>
        <end position="53"/>
    </location>
</feature>
<evidence type="ECO:0000256" key="3">
    <source>
        <dbReference type="ARBA" id="ARBA00023098"/>
    </source>
</evidence>
<reference evidence="5 6" key="1">
    <citation type="submission" date="2018-03" db="EMBL/GenBank/DDBJ databases">
        <title>The ancient ancestry and fast evolution of plastids.</title>
        <authorList>
            <person name="Moore K.R."/>
            <person name="Magnabosco C."/>
            <person name="Momper L."/>
            <person name="Gold D.A."/>
            <person name="Bosak T."/>
            <person name="Fournier G.P."/>
        </authorList>
    </citation>
    <scope>NUCLEOTIDE SEQUENCE [LARGE SCALE GENOMIC DNA]</scope>
    <source>
        <strain evidence="5 6">CCALA 037</strain>
    </source>
</reference>
<gene>
    <name evidence="5" type="ORF">C7B77_01765</name>
</gene>
<keyword evidence="1" id="KW-0378">Hydrolase</keyword>
<protein>
    <recommendedName>
        <fullName evidence="7">Dienelactone hydrolase</fullName>
    </recommendedName>
</protein>
<evidence type="ECO:0000313" key="5">
    <source>
        <dbReference type="EMBL" id="PSB59201.1"/>
    </source>
</evidence>
<evidence type="ECO:0000256" key="1">
    <source>
        <dbReference type="ARBA" id="ARBA00022801"/>
    </source>
</evidence>
<dbReference type="Pfam" id="PF03403">
    <property type="entry name" value="PAF-AH_p_II"/>
    <property type="match status" value="1"/>
</dbReference>
<dbReference type="InterPro" id="IPR029058">
    <property type="entry name" value="AB_hydrolase_fold"/>
</dbReference>
<comment type="caution">
    <text evidence="5">The sequence shown here is derived from an EMBL/GenBank/DDBJ whole genome shotgun (WGS) entry which is preliminary data.</text>
</comment>
<dbReference type="SUPFAM" id="SSF53474">
    <property type="entry name" value="alpha/beta-Hydrolases"/>
    <property type="match status" value="1"/>
</dbReference>
<name>A0A2T1GMT3_9CYAN</name>
<dbReference type="Proteomes" id="UP000238937">
    <property type="component" value="Unassembled WGS sequence"/>
</dbReference>
<accession>A0A2T1GMT3</accession>
<sequence length="469" mass="51490">MNRFKYWVLIILSVAILASIGIDAMRGNYRWQLLPALISSLVALISSLVLMQLKIRRSSLVFLAVAGLGALGIIASAGFAYLYPLFVLPVPTGKYPVGTTSIDLVDSSRMELCDPHAKSHRELFVRVWYPASKTTGTKAPYLQDPRLFPSGRFSHLNSIKTDAIVDAPLATADAPYPVAIYSPSWSGYKTDNTFQTQELASHGFVVIGLEHPCAVPLAIYPNGRVIYSTLPAADYSSSDAALAKFLRVAEEQIVLRTRDVSFVIDRLSQIDTRLQQLPATDTPPRRTLDLANIGIFGHSFGGAVAAQACAVDPRLKAGMNMDGLLFGSVAKQGATQPFLFMNSDYPRPTAAELHSPDGNRRRSQLTDEWGFQQRERWFQQHGGYNLTLLNAAHFNFSDTPLKSRIDNGGGKISPERAMKIINAYTVAFFDRQLKGKESALLAGVAAQPQHRKSGSPFPEAIFENHFSSN</sequence>
<dbReference type="PANTHER" id="PTHR10272">
    <property type="entry name" value="PLATELET-ACTIVATING FACTOR ACETYLHYDROLASE"/>
    <property type="match status" value="1"/>
</dbReference>
<keyword evidence="2" id="KW-0442">Lipid degradation</keyword>
<evidence type="ECO:0000256" key="2">
    <source>
        <dbReference type="ARBA" id="ARBA00022963"/>
    </source>
</evidence>
<organism evidence="5 6">
    <name type="scientific">Chamaesiphon polymorphus CCALA 037</name>
    <dbReference type="NCBI Taxonomy" id="2107692"/>
    <lineage>
        <taxon>Bacteria</taxon>
        <taxon>Bacillati</taxon>
        <taxon>Cyanobacteriota</taxon>
        <taxon>Cyanophyceae</taxon>
        <taxon>Gomontiellales</taxon>
        <taxon>Chamaesiphonaceae</taxon>
        <taxon>Chamaesiphon</taxon>
    </lineage>
</organism>
<evidence type="ECO:0008006" key="7">
    <source>
        <dbReference type="Google" id="ProtNLM"/>
    </source>
</evidence>